<reference evidence="2" key="1">
    <citation type="submission" date="2023-11" db="EMBL/GenBank/DDBJ databases">
        <authorList>
            <person name="Alioto T."/>
            <person name="Alioto T."/>
            <person name="Gomez Garrido J."/>
        </authorList>
    </citation>
    <scope>NUCLEOTIDE SEQUENCE</scope>
</reference>
<name>A0AAI8Z725_9PEZI</name>
<keyword evidence="3" id="KW-1185">Reference proteome</keyword>
<protein>
    <submittedName>
        <fullName evidence="2">Uncharacterized protein</fullName>
    </submittedName>
</protein>
<dbReference type="Proteomes" id="UP001296104">
    <property type="component" value="Unassembled WGS sequence"/>
</dbReference>
<gene>
    <name evidence="2" type="ORF">LECACI_7A008776</name>
</gene>
<sequence>MQGGDGRRDLLLAGGVAVEQRNECGEGQQCRFQSAVETVGGARKGERYGMGGGGGGGDGGGRGGRRGG</sequence>
<accession>A0AAI8Z725</accession>
<organism evidence="2 3">
    <name type="scientific">Lecanosticta acicola</name>
    <dbReference type="NCBI Taxonomy" id="111012"/>
    <lineage>
        <taxon>Eukaryota</taxon>
        <taxon>Fungi</taxon>
        <taxon>Dikarya</taxon>
        <taxon>Ascomycota</taxon>
        <taxon>Pezizomycotina</taxon>
        <taxon>Dothideomycetes</taxon>
        <taxon>Dothideomycetidae</taxon>
        <taxon>Mycosphaerellales</taxon>
        <taxon>Mycosphaerellaceae</taxon>
        <taxon>Lecanosticta</taxon>
    </lineage>
</organism>
<feature type="compositionally biased region" description="Gly residues" evidence="1">
    <location>
        <begin position="48"/>
        <end position="62"/>
    </location>
</feature>
<feature type="region of interest" description="Disordered" evidence="1">
    <location>
        <begin position="41"/>
        <end position="68"/>
    </location>
</feature>
<proteinExistence type="predicted"/>
<dbReference type="AlphaFoldDB" id="A0AAI8Z725"/>
<comment type="caution">
    <text evidence="2">The sequence shown here is derived from an EMBL/GenBank/DDBJ whole genome shotgun (WGS) entry which is preliminary data.</text>
</comment>
<evidence type="ECO:0000313" key="2">
    <source>
        <dbReference type="EMBL" id="CAK4033618.1"/>
    </source>
</evidence>
<dbReference type="EMBL" id="CAVMBE010000089">
    <property type="protein sequence ID" value="CAK4033618.1"/>
    <property type="molecule type" value="Genomic_DNA"/>
</dbReference>
<evidence type="ECO:0000256" key="1">
    <source>
        <dbReference type="SAM" id="MobiDB-lite"/>
    </source>
</evidence>
<evidence type="ECO:0000313" key="3">
    <source>
        <dbReference type="Proteomes" id="UP001296104"/>
    </source>
</evidence>